<dbReference type="Proteomes" id="UP000831701">
    <property type="component" value="Chromosome 13"/>
</dbReference>
<gene>
    <name evidence="1" type="ORF">L3Q82_001396</name>
</gene>
<dbReference type="EMBL" id="CM041543">
    <property type="protein sequence ID" value="KAI3363790.1"/>
    <property type="molecule type" value="Genomic_DNA"/>
</dbReference>
<evidence type="ECO:0000313" key="2">
    <source>
        <dbReference type="Proteomes" id="UP000831701"/>
    </source>
</evidence>
<evidence type="ECO:0000313" key="1">
    <source>
        <dbReference type="EMBL" id="KAI3363790.1"/>
    </source>
</evidence>
<proteinExistence type="predicted"/>
<sequence length="323" mass="34824">MLNTRLNWAPVRTPPKHLSTTIMFVPFDSGGRGREGRQEVATGGHWWWFREGELVGDLVGAPLGHTLSAVMAAGMAEGDAHMEELLDQGLGMEETAHGLLRRPSLKGGYHCDSLLAPDTDFMTDDRSSAASGMDVADRLTYLEQRMQMQEDEIQLLKMALADVLKRLNISEEHQAAAAAGRRPSGGKMRPVSLALPSRPPMVTSSAASLKKSSTLPSSSTARNYSPTPPRRQVKTLLLSLRAREAVTSVKSPPGSVKDSPCKTSKSRPASAAAACKKPSERDEACDTLQSVLPYQGDMTGSGAPPKLRMPPQIICEKKLGAIR</sequence>
<reference evidence="1" key="1">
    <citation type="submission" date="2022-04" db="EMBL/GenBank/DDBJ databases">
        <title>Jade perch genome.</title>
        <authorList>
            <person name="Chao B."/>
        </authorList>
    </citation>
    <scope>NUCLEOTIDE SEQUENCE</scope>
    <source>
        <strain evidence="1">CB-2022</strain>
    </source>
</reference>
<accession>A0ACB8W7Z2</accession>
<protein>
    <submittedName>
        <fullName evidence="1">Uncharacterized protein</fullName>
    </submittedName>
</protein>
<keyword evidence="2" id="KW-1185">Reference proteome</keyword>
<organism evidence="1 2">
    <name type="scientific">Scortum barcoo</name>
    <name type="common">barcoo grunter</name>
    <dbReference type="NCBI Taxonomy" id="214431"/>
    <lineage>
        <taxon>Eukaryota</taxon>
        <taxon>Metazoa</taxon>
        <taxon>Chordata</taxon>
        <taxon>Craniata</taxon>
        <taxon>Vertebrata</taxon>
        <taxon>Euteleostomi</taxon>
        <taxon>Actinopterygii</taxon>
        <taxon>Neopterygii</taxon>
        <taxon>Teleostei</taxon>
        <taxon>Neoteleostei</taxon>
        <taxon>Acanthomorphata</taxon>
        <taxon>Eupercaria</taxon>
        <taxon>Centrarchiformes</taxon>
        <taxon>Terapontoidei</taxon>
        <taxon>Terapontidae</taxon>
        <taxon>Scortum</taxon>
    </lineage>
</organism>
<name>A0ACB8W7Z2_9TELE</name>
<comment type="caution">
    <text evidence="1">The sequence shown here is derived from an EMBL/GenBank/DDBJ whole genome shotgun (WGS) entry which is preliminary data.</text>
</comment>